<evidence type="ECO:0000259" key="3">
    <source>
        <dbReference type="Pfam" id="PF14244"/>
    </source>
</evidence>
<feature type="region of interest" description="Disordered" evidence="1">
    <location>
        <begin position="284"/>
        <end position="328"/>
    </location>
</feature>
<dbReference type="PANTHER" id="PTHR37610">
    <property type="entry name" value="CCHC-TYPE DOMAIN-CONTAINING PROTEIN"/>
    <property type="match status" value="1"/>
</dbReference>
<feature type="region of interest" description="Disordered" evidence="1">
    <location>
        <begin position="228"/>
        <end position="247"/>
    </location>
</feature>
<feature type="domain" description="Retrotransposon gag" evidence="2">
    <location>
        <begin position="109"/>
        <end position="192"/>
    </location>
</feature>
<dbReference type="PANTHER" id="PTHR37610:SF97">
    <property type="entry name" value="RETROTRANSPOSON GAG DOMAIN-CONTAINING PROTEIN"/>
    <property type="match status" value="1"/>
</dbReference>
<dbReference type="Pfam" id="PF14244">
    <property type="entry name" value="Retrotran_gag_3"/>
    <property type="match status" value="1"/>
</dbReference>
<reference evidence="4 5" key="2">
    <citation type="journal article" date="2017" name="Front. Plant Sci.">
        <title>Gene Classification and Mining of Molecular Markers Useful in Red Clover (Trifolium pratense) Breeding.</title>
        <authorList>
            <person name="Istvanek J."/>
            <person name="Dluhosova J."/>
            <person name="Dluhos P."/>
            <person name="Patkova L."/>
            <person name="Nedelnik J."/>
            <person name="Repkova J."/>
        </authorList>
    </citation>
    <scope>NUCLEOTIDE SEQUENCE [LARGE SCALE GENOMIC DNA]</scope>
    <source>
        <strain evidence="5">cv. Tatra</strain>
        <tissue evidence="4">Young leaves</tissue>
    </source>
</reference>
<reference evidence="4 5" key="1">
    <citation type="journal article" date="2014" name="Am. J. Bot.">
        <title>Genome assembly and annotation for red clover (Trifolium pratense; Fabaceae).</title>
        <authorList>
            <person name="Istvanek J."/>
            <person name="Jaros M."/>
            <person name="Krenek A."/>
            <person name="Repkova J."/>
        </authorList>
    </citation>
    <scope>NUCLEOTIDE SEQUENCE [LARGE SCALE GENOMIC DNA]</scope>
    <source>
        <strain evidence="5">cv. Tatra</strain>
        <tissue evidence="4">Young leaves</tissue>
    </source>
</reference>
<proteinExistence type="predicted"/>
<dbReference type="Pfam" id="PF03732">
    <property type="entry name" value="Retrotrans_gag"/>
    <property type="match status" value="1"/>
</dbReference>
<organism evidence="4 5">
    <name type="scientific">Trifolium pratense</name>
    <name type="common">Red clover</name>
    <dbReference type="NCBI Taxonomy" id="57577"/>
    <lineage>
        <taxon>Eukaryota</taxon>
        <taxon>Viridiplantae</taxon>
        <taxon>Streptophyta</taxon>
        <taxon>Embryophyta</taxon>
        <taxon>Tracheophyta</taxon>
        <taxon>Spermatophyta</taxon>
        <taxon>Magnoliopsida</taxon>
        <taxon>eudicotyledons</taxon>
        <taxon>Gunneridae</taxon>
        <taxon>Pentapetalae</taxon>
        <taxon>rosids</taxon>
        <taxon>fabids</taxon>
        <taxon>Fabales</taxon>
        <taxon>Fabaceae</taxon>
        <taxon>Papilionoideae</taxon>
        <taxon>50 kb inversion clade</taxon>
        <taxon>NPAAA clade</taxon>
        <taxon>Hologalegina</taxon>
        <taxon>IRL clade</taxon>
        <taxon>Trifolieae</taxon>
        <taxon>Trifolium</taxon>
    </lineage>
</organism>
<evidence type="ECO:0000256" key="1">
    <source>
        <dbReference type="SAM" id="MobiDB-lite"/>
    </source>
</evidence>
<comment type="caution">
    <text evidence="4">The sequence shown here is derived from an EMBL/GenBank/DDBJ whole genome shotgun (WGS) entry which is preliminary data.</text>
</comment>
<feature type="domain" description="Retrotransposon Copia-like N-terminal" evidence="3">
    <location>
        <begin position="23"/>
        <end position="70"/>
    </location>
</feature>
<feature type="compositionally biased region" description="Acidic residues" evidence="1">
    <location>
        <begin position="355"/>
        <end position="364"/>
    </location>
</feature>
<dbReference type="EMBL" id="ASHM01011274">
    <property type="protein sequence ID" value="PNX93190.1"/>
    <property type="molecule type" value="Genomic_DNA"/>
</dbReference>
<dbReference type="AlphaFoldDB" id="A0A2K3MQV0"/>
<dbReference type="InterPro" id="IPR005162">
    <property type="entry name" value="Retrotrans_gag_dom"/>
</dbReference>
<evidence type="ECO:0000259" key="2">
    <source>
        <dbReference type="Pfam" id="PF03732"/>
    </source>
</evidence>
<protein>
    <recommendedName>
        <fullName evidence="6">Retrotransposon Copia-like N-terminal domain-containing protein</fullName>
    </recommendedName>
</protein>
<feature type="region of interest" description="Disordered" evidence="1">
    <location>
        <begin position="345"/>
        <end position="364"/>
    </location>
</feature>
<evidence type="ECO:0008006" key="6">
    <source>
        <dbReference type="Google" id="ProtNLM"/>
    </source>
</evidence>
<sequence>MAANIIPNQANNIPNPSSPYFLHSSDQPGQLLVTQLLDGDNYPTWSRAITMALEAKNKLGFIDGTILKPEPNNPNFSNWIRCNSMVQSWLVHSTIPTIANSILWIKSARDIWLDLLTRFNQKNAPRIFEIRRAISNLSQGTNSIATYYTQLKAYRDELDSYRTLPACACGVIPNFNEIYATEHLMDFLQGLNDSFSSVRSQILLMDPLPSVPKAYSLLLQEERQRSLSDSRSIAMEQSAMAAQHTTNSRDGNVKPLYHCSICDIDGHSDSRCYSKIGYPPWWKHNIGSNKTRRGPSSRDSRGSRPSASHGHPTAAAVASSSDSQPLVNLSQTQIQQLLSLIKSDNNQPLANFAGPEDEEDFCDG</sequence>
<dbReference type="InterPro" id="IPR029472">
    <property type="entry name" value="Copia-like_N"/>
</dbReference>
<gene>
    <name evidence="4" type="ORF">L195_g016341</name>
</gene>
<feature type="compositionally biased region" description="Polar residues" evidence="1">
    <location>
        <begin position="318"/>
        <end position="328"/>
    </location>
</feature>
<evidence type="ECO:0000313" key="4">
    <source>
        <dbReference type="EMBL" id="PNX93190.1"/>
    </source>
</evidence>
<accession>A0A2K3MQV0</accession>
<evidence type="ECO:0000313" key="5">
    <source>
        <dbReference type="Proteomes" id="UP000236291"/>
    </source>
</evidence>
<dbReference type="Proteomes" id="UP000236291">
    <property type="component" value="Unassembled WGS sequence"/>
</dbReference>
<name>A0A2K3MQV0_TRIPR</name>